<evidence type="ECO:0000256" key="2">
    <source>
        <dbReference type="SAM" id="Phobius"/>
    </source>
</evidence>
<dbReference type="AlphaFoldDB" id="A0A5E4ZTB6"/>
<protein>
    <submittedName>
        <fullName evidence="3">Uncharacterized protein</fullName>
    </submittedName>
</protein>
<organism evidence="3 4">
    <name type="scientific">Pandoraea anapnoica</name>
    <dbReference type="NCBI Taxonomy" id="2508301"/>
    <lineage>
        <taxon>Bacteria</taxon>
        <taxon>Pseudomonadati</taxon>
        <taxon>Pseudomonadota</taxon>
        <taxon>Betaproteobacteria</taxon>
        <taxon>Burkholderiales</taxon>
        <taxon>Burkholderiaceae</taxon>
        <taxon>Pandoraea</taxon>
    </lineage>
</organism>
<keyword evidence="2" id="KW-1133">Transmembrane helix</keyword>
<sequence length="301" mass="32547">MISVAPDASCVRDSSPSLPSVARRDALHTGRTRTRFPSRLIAIGLSALTMLVTALTPAVAHADCDPSDRNIANHVMTYTGQLGERNPLRLVLRSTSGGKLDGRYANASSQGDTALTGKLENKSHLHLTEFDAGGMPRATFEGEFAAADDINRQRGASSACEVISGQWKDLRSGRTVPFDLSLASIQSGKIDHLYGVAGVNDDETINRAATQFRKGVLDDRRDVVAQSIRYPLHVSLRGKTIILRNPKSLLARYNEIFTDGYVRTIGAAVPRLMFARDQGVMLGDGAVWFDAAGRVIALNRS</sequence>
<evidence type="ECO:0000313" key="3">
    <source>
        <dbReference type="EMBL" id="VVE64037.1"/>
    </source>
</evidence>
<name>A0A5E4ZTB6_9BURK</name>
<gene>
    <name evidence="3" type="ORF">PAN31117_01445</name>
</gene>
<reference evidence="3 4" key="1">
    <citation type="submission" date="2019-08" db="EMBL/GenBank/DDBJ databases">
        <authorList>
            <person name="Peeters C."/>
        </authorList>
    </citation>
    <scope>NUCLEOTIDE SEQUENCE [LARGE SCALE GENOMIC DNA]</scope>
    <source>
        <strain evidence="3 4">LMG 31117</strain>
    </source>
</reference>
<proteinExistence type="predicted"/>
<keyword evidence="2" id="KW-0472">Membrane</keyword>
<feature type="transmembrane region" description="Helical" evidence="2">
    <location>
        <begin position="40"/>
        <end position="60"/>
    </location>
</feature>
<dbReference type="EMBL" id="CABPSP010000003">
    <property type="protein sequence ID" value="VVE64037.1"/>
    <property type="molecule type" value="Genomic_DNA"/>
</dbReference>
<keyword evidence="2" id="KW-0812">Transmembrane</keyword>
<evidence type="ECO:0000313" key="4">
    <source>
        <dbReference type="Proteomes" id="UP000383122"/>
    </source>
</evidence>
<feature type="region of interest" description="Disordered" evidence="1">
    <location>
        <begin position="1"/>
        <end position="26"/>
    </location>
</feature>
<keyword evidence="4" id="KW-1185">Reference proteome</keyword>
<evidence type="ECO:0000256" key="1">
    <source>
        <dbReference type="SAM" id="MobiDB-lite"/>
    </source>
</evidence>
<accession>A0A5E4ZTB6</accession>
<dbReference type="Proteomes" id="UP000383122">
    <property type="component" value="Unassembled WGS sequence"/>
</dbReference>